<dbReference type="SMART" id="SM00325">
    <property type="entry name" value="RhoGEF"/>
    <property type="match status" value="1"/>
</dbReference>
<protein>
    <recommendedName>
        <fullName evidence="4">DH domain-containing protein</fullName>
    </recommendedName>
</protein>
<keyword evidence="1" id="KW-0344">Guanine-nucleotide releasing factor</keyword>
<dbReference type="Gene3D" id="1.20.900.10">
    <property type="entry name" value="Dbl homology (DH) domain"/>
    <property type="match status" value="1"/>
</dbReference>
<feature type="compositionally biased region" description="Basic and acidic residues" evidence="3">
    <location>
        <begin position="795"/>
        <end position="810"/>
    </location>
</feature>
<evidence type="ECO:0000256" key="1">
    <source>
        <dbReference type="ARBA" id="ARBA00022658"/>
    </source>
</evidence>
<feature type="coiled-coil region" evidence="2">
    <location>
        <begin position="2025"/>
        <end position="2083"/>
    </location>
</feature>
<feature type="compositionally biased region" description="Polar residues" evidence="3">
    <location>
        <begin position="131"/>
        <end position="141"/>
    </location>
</feature>
<evidence type="ECO:0000256" key="2">
    <source>
        <dbReference type="SAM" id="Coils"/>
    </source>
</evidence>
<dbReference type="Pfam" id="PF19057">
    <property type="entry name" value="PH_19"/>
    <property type="match status" value="1"/>
</dbReference>
<evidence type="ECO:0000259" key="4">
    <source>
        <dbReference type="PROSITE" id="PS50010"/>
    </source>
</evidence>
<feature type="region of interest" description="Disordered" evidence="3">
    <location>
        <begin position="787"/>
        <end position="810"/>
    </location>
</feature>
<feature type="compositionally biased region" description="Basic and acidic residues" evidence="3">
    <location>
        <begin position="673"/>
        <end position="693"/>
    </location>
</feature>
<feature type="region of interest" description="Disordered" evidence="3">
    <location>
        <begin position="1526"/>
        <end position="1587"/>
    </location>
</feature>
<feature type="region of interest" description="Disordered" evidence="3">
    <location>
        <begin position="2256"/>
        <end position="2324"/>
    </location>
</feature>
<dbReference type="InterPro" id="IPR011047">
    <property type="entry name" value="Quinoprotein_ADH-like_sf"/>
</dbReference>
<feature type="region of interest" description="Disordered" evidence="3">
    <location>
        <begin position="892"/>
        <end position="913"/>
    </location>
</feature>
<keyword evidence="6" id="KW-1185">Reference proteome</keyword>
<feature type="region of interest" description="Disordered" evidence="3">
    <location>
        <begin position="131"/>
        <end position="175"/>
    </location>
</feature>
<feature type="domain" description="DH" evidence="4">
    <location>
        <begin position="1731"/>
        <end position="1919"/>
    </location>
</feature>
<evidence type="ECO:0000313" key="5">
    <source>
        <dbReference type="EMBL" id="CAG9805985.1"/>
    </source>
</evidence>
<feature type="compositionally biased region" description="Low complexity" evidence="3">
    <location>
        <begin position="2580"/>
        <end position="2596"/>
    </location>
</feature>
<feature type="region of interest" description="Disordered" evidence="3">
    <location>
        <begin position="2572"/>
        <end position="2596"/>
    </location>
</feature>
<feature type="region of interest" description="Disordered" evidence="3">
    <location>
        <begin position="1613"/>
        <end position="1643"/>
    </location>
</feature>
<dbReference type="InterPro" id="IPR035899">
    <property type="entry name" value="DBL_dom_sf"/>
</dbReference>
<feature type="compositionally biased region" description="Polar residues" evidence="3">
    <location>
        <begin position="735"/>
        <end position="748"/>
    </location>
</feature>
<keyword evidence="2" id="KW-0175">Coiled coil</keyword>
<feature type="region of interest" description="Disordered" evidence="3">
    <location>
        <begin position="1697"/>
        <end position="1716"/>
    </location>
</feature>
<gene>
    <name evidence="5" type="ORF">CHIRRI_LOCUS8851</name>
</gene>
<feature type="region of interest" description="Disordered" evidence="3">
    <location>
        <begin position="519"/>
        <end position="542"/>
    </location>
</feature>
<feature type="compositionally biased region" description="Polar residues" evidence="3">
    <location>
        <begin position="1527"/>
        <end position="1540"/>
    </location>
</feature>
<feature type="compositionally biased region" description="Pro residues" evidence="3">
    <location>
        <begin position="711"/>
        <end position="729"/>
    </location>
</feature>
<feature type="compositionally biased region" description="Low complexity" evidence="3">
    <location>
        <begin position="142"/>
        <end position="175"/>
    </location>
</feature>
<reference evidence="5" key="2">
    <citation type="submission" date="2022-10" db="EMBL/GenBank/DDBJ databases">
        <authorList>
            <consortium name="ENA_rothamsted_submissions"/>
            <consortium name="culmorum"/>
            <person name="King R."/>
        </authorList>
    </citation>
    <scope>NUCLEOTIDE SEQUENCE</scope>
</reference>
<feature type="compositionally biased region" description="Basic and acidic residues" evidence="3">
    <location>
        <begin position="300"/>
        <end position="309"/>
    </location>
</feature>
<organism evidence="5 6">
    <name type="scientific">Chironomus riparius</name>
    <dbReference type="NCBI Taxonomy" id="315576"/>
    <lineage>
        <taxon>Eukaryota</taxon>
        <taxon>Metazoa</taxon>
        <taxon>Ecdysozoa</taxon>
        <taxon>Arthropoda</taxon>
        <taxon>Hexapoda</taxon>
        <taxon>Insecta</taxon>
        <taxon>Pterygota</taxon>
        <taxon>Neoptera</taxon>
        <taxon>Endopterygota</taxon>
        <taxon>Diptera</taxon>
        <taxon>Nematocera</taxon>
        <taxon>Chironomoidea</taxon>
        <taxon>Chironomidae</taxon>
        <taxon>Chironominae</taxon>
        <taxon>Chironomus</taxon>
    </lineage>
</organism>
<feature type="compositionally biased region" description="Polar residues" evidence="3">
    <location>
        <begin position="1302"/>
        <end position="1316"/>
    </location>
</feature>
<dbReference type="InterPro" id="IPR039919">
    <property type="entry name" value="ARHGEF10/ARHGEF17"/>
</dbReference>
<dbReference type="OrthoDB" id="4066896at2759"/>
<dbReference type="Proteomes" id="UP001153620">
    <property type="component" value="Chromosome 2"/>
</dbReference>
<feature type="compositionally biased region" description="Basic and acidic residues" evidence="3">
    <location>
        <begin position="1462"/>
        <end position="1472"/>
    </location>
</feature>
<feature type="compositionally biased region" description="Polar residues" evidence="3">
    <location>
        <begin position="1386"/>
        <end position="1397"/>
    </location>
</feature>
<sequence>MSTETQQYDEQYNVEEWNRSIPPAGCIKLGALRYGIRLSKLNAISTNNKNNNNGKNVDNQSANKQHQHIAMPISTSTSLIMSPSSETTAATAAVSAINGKSDFCNDGCCCCISSTSSNAISSKNYSRNAQLSTTSAKNRITSSPSSASSSSSSQKQQQQQQKSEQLKISSSVSSSNFKREASPTVCCYYINNNRSQSQISERSSYINNNNINNNNNKRNLNKNCENFQYLKKPLNNQSNQNSALSDSVPSEYSKKFANFNNNKNRSAQPQQKSEKKNYFVLPSSSSSSSSNAAVTSFNDKNNDNHKSIDINDDDDDGNDFGKKCATREYFLREKIKRFENTSLISSSACNGGNKNRPLNNNSIKQQSEFLATASPDDHRPVYPCISESNNNSRKNDKNSNFSTFLINRDESRQLKAPAQRGTKFIAKNEKCKLKYVNDSNNNQVESLRNSQNCIGKSVVALAAKPPPSQHLVNNNSDDTKVTRVIIRHLEPSVNETPINDENLRKNNLLDDNDFSFIDSSSQSVSRSSSTSFASDEIDENSKNLRKHRIPKISNRINNNNNYNKRQESCLSAKNICANSNNRVYEYPINDRTNDTKSIVYGGCSDRELRNINNNHQISIAENEQPQQKLEQLKVSIDHSIPDNSIIMEKGRRNTLQKFGFGRKASSSSASTSPDRKPSSSKTERLRELTEKLKGNKTGSFKLSSRSVSPPAVSPPVPPPLPLIAPIPPPRKFKRNSTTASVDNLSSSEHQPDLQHIGKSKSVEPSSLLSGQLTRQLAKLLRPNTSASNLEALNRSNEKKSTKDDELATKLSRPESRTIIGSYTQRNIIFRSASFSQADAKSGKYVKSDIQALKNSIRHKSMERSPSPQLILGELEFDREKYPLKSECSINLDTEDRFSDQAESPSKRNSDIDTIDEEPIAESLAEQHSIESQLNVVQASEMTLEPLIEEEPPLLSVSPKYQKFDQLQQATTCLIPIPVFECVEKEWTHLPENGGEEFCQPISEEVLPQAKVIENFIEIRLNGEMQSDSNENLNPEYNFEPNFNALMNLDNYNSLDNLNQLRANNNFISLDNLHSNLNSMDNINAVDSLNSINDKISSDLDTLVDKSTNRQILSDSSIEKQDSIDTHGTESQSDIEHVPIVHPHHHPIIPEVELNNVALQLDEITEKLKENIQPNEEVCNVVKTQIPQSNKEELVAQKSFESVEEIRISPEIQEVLETVAETLNEEHKFLTNAIGNANINIVNLICPDLELSSSDRGTPDGSKFDLLKAIESSPEPGSFDKGSFDKSDTEFAELTVRKRHSNDANSGSDKSSPNASPNSNLDDKRKLDKSRRRKGIYIQWPAVERSQDTSFEYATNEDIYGPPKNQRRIPSEERKLKKSHGLDFSFSEATIQRQSESIGSEPYTPDSEYGSQNKPPLWPKSSRRQSLTYQSSDERDDQGSILSPQNKQYRTTFPRSESISDNESDRGSSRDRISSSPAPGNDADLKRYSKRPLRGPYGQMLEAEMKKPTKVHYDGILEELCRSDSVKKSNCSLDSNESSGGFFSRSKARKGGGGDSLPVPMHQRAGSSPVPLIETPSPDPLPISHKKYPSNIDQRMVGSDHLSLRSEGVPKKLSLDSHLSVDQKSPKRASSDISDKHSKKNYSDKFIQKRNYEELRVSTTPSEKAFVLNTPDTPKNMAATPELLAELLKGSSEKILTDQTSQNKKHQMRNSSSSNSSGLPLAVLNSLNNLDTRTHVVVELFNTEKSYVESLQTIVLKYLNPLKLPEYSGIVDVQIVEEIFFMVPSILNIHENYLEELKKRLDAWDPMQCIGDVYFNVFSKPIVLETYIAFVNNWNKAKDAIRTTKTTKPAFAKFLEAMAREHKGKLSLDNLLIKPIQKFPNYELIFQRLIKHTDSDHPDYTGCQDALKLVHEILVQLNCKEREALENGQREATLRELENVIEGITDLVSSDRAFVSFELVSMPSGQAGRKERGFFLFTDLLVITSIKKRSGTYRKPNSMPGSFSSTLDTNKYKFLTKIPLDDLEIVKSKDENVRRIMKEIEHLIEDSNKLQQILEISTNLRCPHQILEESIRDLQLNVQRQLSERQANDSQLNVLELNVNGPSGTQNMSIVFSKPEKRTQWEETFNETKQKLIASIERFQVPEFIASVPIRKTRAGLQFTCAAATLGTQKDVWVCNSDGYVGQVCVLSLNQPEPTVTSCNGVCNARILCVTSVPGNPNEYRSSSMNNLNNSSIITNEDQNRSSLLSISNSSTISNKTMSVKSSSTQSDSNIQLDSSSSSDSEPEASTATTVTVQDRSVSPSIISNTSSQQQQHQQQLSTSGDDGESQMWLGTEDGYIHVYNCTDNIRIKKNKIKIQHVSAVNSILYMDKRVFVSLANGDICVYSRKDSGWNTNNPLVLSIGSSVTSPVTKLLNVYGKLWCAIANYVKILNTSTLQVENNAEISSESKPISNMTLLNQHVWISLQNSATILCCNVNNLKVICEVNLAPAVNKMLSNCDNIIQQHKAACLRVTSLLACKDIIWVGTSAGVLLTILAQNIGKGTPVVTGIPQGHTGHVRFLTSIELDDAISCDTTSSLKRNSKSSDTPSSNNNNNNNNNLSHMLIISGGDGFEDFRTTGTNTMNEIAGREDSTNHLLLWQQT</sequence>
<dbReference type="Pfam" id="PF00621">
    <property type="entry name" value="RhoGEF"/>
    <property type="match status" value="1"/>
</dbReference>
<reference evidence="5" key="1">
    <citation type="submission" date="2022-01" db="EMBL/GenBank/DDBJ databases">
        <authorList>
            <person name="King R."/>
        </authorList>
    </citation>
    <scope>NUCLEOTIDE SEQUENCE</scope>
</reference>
<feature type="compositionally biased region" description="Low complexity" evidence="3">
    <location>
        <begin position="2266"/>
        <end position="2279"/>
    </location>
</feature>
<dbReference type="GO" id="GO:0030036">
    <property type="term" value="P:actin cytoskeleton organization"/>
    <property type="evidence" value="ECO:0007669"/>
    <property type="project" value="TreeGrafter"/>
</dbReference>
<feature type="compositionally biased region" description="Low complexity" evidence="3">
    <location>
        <begin position="659"/>
        <end position="672"/>
    </location>
</feature>
<proteinExistence type="predicted"/>
<dbReference type="InterPro" id="IPR000219">
    <property type="entry name" value="DH_dom"/>
</dbReference>
<feature type="compositionally biased region" description="Low complexity" evidence="3">
    <location>
        <begin position="519"/>
        <end position="534"/>
    </location>
</feature>
<feature type="compositionally biased region" description="Low complexity" evidence="3">
    <location>
        <begin position="2296"/>
        <end position="2319"/>
    </location>
</feature>
<dbReference type="PANTHER" id="PTHR12877">
    <property type="entry name" value="RHO GUANINE NUCLEOTIDE EXCHANGE FACTOR"/>
    <property type="match status" value="1"/>
</dbReference>
<dbReference type="Pfam" id="PF19056">
    <property type="entry name" value="WD40_2"/>
    <property type="match status" value="1"/>
</dbReference>
<dbReference type="PANTHER" id="PTHR12877:SF15">
    <property type="entry name" value="RHO GUANINE NUCLEOTIDE EXCHANGE FACTOR 17"/>
    <property type="match status" value="1"/>
</dbReference>
<dbReference type="Gene3D" id="2.30.29.30">
    <property type="entry name" value="Pleckstrin-homology domain (PH domain)/Phosphotyrosine-binding domain (PTB)"/>
    <property type="match status" value="1"/>
</dbReference>
<dbReference type="GO" id="GO:0005085">
    <property type="term" value="F:guanyl-nucleotide exchange factor activity"/>
    <property type="evidence" value="ECO:0007669"/>
    <property type="project" value="UniProtKB-KW"/>
</dbReference>
<feature type="region of interest" description="Disordered" evidence="3">
    <location>
        <begin position="1295"/>
        <end position="1329"/>
    </location>
</feature>
<evidence type="ECO:0000256" key="3">
    <source>
        <dbReference type="SAM" id="MobiDB-lite"/>
    </source>
</evidence>
<feature type="compositionally biased region" description="Polar residues" evidence="3">
    <location>
        <begin position="1439"/>
        <end position="1460"/>
    </location>
</feature>
<accession>A0A9N9WU21</accession>
<dbReference type="PROSITE" id="PS50010">
    <property type="entry name" value="DH_2"/>
    <property type="match status" value="1"/>
</dbReference>
<dbReference type="InterPro" id="IPR011993">
    <property type="entry name" value="PH-like_dom_sf"/>
</dbReference>
<dbReference type="SUPFAM" id="SSF50729">
    <property type="entry name" value="PH domain-like"/>
    <property type="match status" value="1"/>
</dbReference>
<feature type="compositionally biased region" description="Basic and acidic residues" evidence="3">
    <location>
        <begin position="893"/>
        <end position="910"/>
    </location>
</feature>
<feature type="region of interest" description="Disordered" evidence="3">
    <location>
        <begin position="659"/>
        <end position="768"/>
    </location>
</feature>
<dbReference type="SUPFAM" id="SSF50998">
    <property type="entry name" value="Quinoprotein alcohol dehydrogenase-like"/>
    <property type="match status" value="1"/>
</dbReference>
<feature type="region of interest" description="Disordered" evidence="3">
    <location>
        <begin position="1353"/>
        <end position="1492"/>
    </location>
</feature>
<dbReference type="FunFam" id="1.20.900.10:FF:000045">
    <property type="entry name" value="Uncharacterized protein, isoform C"/>
    <property type="match status" value="1"/>
</dbReference>
<feature type="region of interest" description="Disordered" evidence="3">
    <location>
        <begin position="280"/>
        <end position="316"/>
    </location>
</feature>
<dbReference type="CDD" id="cd00160">
    <property type="entry name" value="RhoGEF"/>
    <property type="match status" value="1"/>
</dbReference>
<dbReference type="SUPFAM" id="SSF48065">
    <property type="entry name" value="DBL homology domain (DH-domain)"/>
    <property type="match status" value="1"/>
</dbReference>
<evidence type="ECO:0000313" key="6">
    <source>
        <dbReference type="Proteomes" id="UP001153620"/>
    </source>
</evidence>
<feature type="compositionally biased region" description="Polar residues" evidence="3">
    <location>
        <begin position="2283"/>
        <end position="2295"/>
    </location>
</feature>
<name>A0A9N9WU21_9DIPT</name>
<dbReference type="EMBL" id="OU895878">
    <property type="protein sequence ID" value="CAG9805985.1"/>
    <property type="molecule type" value="Genomic_DNA"/>
</dbReference>